<reference evidence="8" key="1">
    <citation type="journal article" date="2024" name="IScience">
        <title>Strigolactones Initiate the Formation of Haustorium-like Structures in Castilleja.</title>
        <authorList>
            <person name="Buerger M."/>
            <person name="Peterson D."/>
            <person name="Chory J."/>
        </authorList>
    </citation>
    <scope>NUCLEOTIDE SEQUENCE [LARGE SCALE GENOMIC DNA]</scope>
</reference>
<evidence type="ECO:0000256" key="4">
    <source>
        <dbReference type="ARBA" id="ARBA00022821"/>
    </source>
</evidence>
<feature type="chain" id="PRO_5044786113" evidence="6">
    <location>
        <begin position="24"/>
        <end position="77"/>
    </location>
</feature>
<gene>
    <name evidence="7" type="ORF">CASFOL_030970</name>
</gene>
<evidence type="ECO:0000256" key="6">
    <source>
        <dbReference type="SAM" id="SignalP"/>
    </source>
</evidence>
<keyword evidence="4" id="KW-0611">Plant defense</keyword>
<keyword evidence="8" id="KW-1185">Reference proteome</keyword>
<organism evidence="7 8">
    <name type="scientific">Castilleja foliolosa</name>
    <dbReference type="NCBI Taxonomy" id="1961234"/>
    <lineage>
        <taxon>Eukaryota</taxon>
        <taxon>Viridiplantae</taxon>
        <taxon>Streptophyta</taxon>
        <taxon>Embryophyta</taxon>
        <taxon>Tracheophyta</taxon>
        <taxon>Spermatophyta</taxon>
        <taxon>Magnoliopsida</taxon>
        <taxon>eudicotyledons</taxon>
        <taxon>Gunneridae</taxon>
        <taxon>Pentapetalae</taxon>
        <taxon>asterids</taxon>
        <taxon>lamiids</taxon>
        <taxon>Lamiales</taxon>
        <taxon>Orobanchaceae</taxon>
        <taxon>Pedicularideae</taxon>
        <taxon>Castillejinae</taxon>
        <taxon>Castilleja</taxon>
    </lineage>
</organism>
<accession>A0ABD3C850</accession>
<dbReference type="PANTHER" id="PTHR33830">
    <property type="entry name" value="DEFENSIN-LIKE PROTEIN 184-RELATED"/>
    <property type="match status" value="1"/>
</dbReference>
<keyword evidence="5" id="KW-1015">Disulfide bond</keyword>
<evidence type="ECO:0000256" key="3">
    <source>
        <dbReference type="ARBA" id="ARBA00022577"/>
    </source>
</evidence>
<evidence type="ECO:0000256" key="2">
    <source>
        <dbReference type="ARBA" id="ARBA00022529"/>
    </source>
</evidence>
<dbReference type="GO" id="GO:0031640">
    <property type="term" value="P:killing of cells of another organism"/>
    <property type="evidence" value="ECO:0007669"/>
    <property type="project" value="UniProtKB-KW"/>
</dbReference>
<comment type="caution">
    <text evidence="7">The sequence shown here is derived from an EMBL/GenBank/DDBJ whole genome shotgun (WGS) entry which is preliminary data.</text>
</comment>
<evidence type="ECO:0000256" key="1">
    <source>
        <dbReference type="ARBA" id="ARBA00006722"/>
    </source>
</evidence>
<sequence length="77" mass="8819">MKISSVVPIIFVIILTVSSAVDAHPVWIPEHRCRQKFHSDKCDSKRCMQKCLEKRQGHGICSGSYCICTYFCYQPPN</sequence>
<keyword evidence="2" id="KW-0929">Antimicrobial</keyword>
<dbReference type="InterPro" id="IPR010851">
    <property type="entry name" value="DEFL"/>
</dbReference>
<dbReference type="GO" id="GO:0050832">
    <property type="term" value="P:defense response to fungus"/>
    <property type="evidence" value="ECO:0007669"/>
    <property type="project" value="UniProtKB-KW"/>
</dbReference>
<evidence type="ECO:0000313" key="7">
    <source>
        <dbReference type="EMBL" id="KAL3625516.1"/>
    </source>
</evidence>
<proteinExistence type="inferred from homology"/>
<keyword evidence="3" id="KW-0295">Fungicide</keyword>
<keyword evidence="6" id="KW-0732">Signal</keyword>
<comment type="similarity">
    <text evidence="1">Belongs to the DEFL family.</text>
</comment>
<evidence type="ECO:0000256" key="5">
    <source>
        <dbReference type="ARBA" id="ARBA00023157"/>
    </source>
</evidence>
<name>A0ABD3C850_9LAMI</name>
<protein>
    <submittedName>
        <fullName evidence="7">Uncharacterized protein</fullName>
    </submittedName>
</protein>
<dbReference type="EMBL" id="JAVIJP010000052">
    <property type="protein sequence ID" value="KAL3625516.1"/>
    <property type="molecule type" value="Genomic_DNA"/>
</dbReference>
<feature type="signal peptide" evidence="6">
    <location>
        <begin position="1"/>
        <end position="23"/>
    </location>
</feature>
<evidence type="ECO:0000313" key="8">
    <source>
        <dbReference type="Proteomes" id="UP001632038"/>
    </source>
</evidence>
<dbReference type="Proteomes" id="UP001632038">
    <property type="component" value="Unassembled WGS sequence"/>
</dbReference>
<dbReference type="Pfam" id="PF07333">
    <property type="entry name" value="SLR1-BP"/>
    <property type="match status" value="1"/>
</dbReference>
<dbReference type="AlphaFoldDB" id="A0ABD3C850"/>